<dbReference type="PANTHER" id="PTHR38340">
    <property type="entry name" value="S-LAYER PROTEIN"/>
    <property type="match status" value="1"/>
</dbReference>
<dbReference type="InterPro" id="IPR001343">
    <property type="entry name" value="Hemolysn_Ca-bd"/>
</dbReference>
<dbReference type="Proteomes" id="UP001222770">
    <property type="component" value="Unassembled WGS sequence"/>
</dbReference>
<dbReference type="InterPro" id="IPR050557">
    <property type="entry name" value="RTX_toxin/Mannuronan_C5-epim"/>
</dbReference>
<dbReference type="Pfam" id="PF00353">
    <property type="entry name" value="HemolysinCabind"/>
    <property type="match status" value="3"/>
</dbReference>
<dbReference type="InterPro" id="IPR018511">
    <property type="entry name" value="Hemolysin-typ_Ca-bd_CS"/>
</dbReference>
<comment type="subcellular location">
    <subcellularLocation>
        <location evidence="1">Secreted</location>
    </subcellularLocation>
</comment>
<accession>A0ABT6CLT0</accession>
<dbReference type="RefSeq" id="WP_277279531.1">
    <property type="nucleotide sequence ID" value="NZ_JAROCY010000016.1"/>
</dbReference>
<reference evidence="3 4" key="1">
    <citation type="submission" date="2023-03" db="EMBL/GenBank/DDBJ databases">
        <title>Novosphingobium cyanobacteriorum sp. nov., isolated from a eutrophic reservoir during the Microcystis bloom period.</title>
        <authorList>
            <person name="Kang M."/>
            <person name="Le V."/>
            <person name="Ko S.-R."/>
            <person name="Lee S.-A."/>
            <person name="Ahn C.-Y."/>
        </authorList>
    </citation>
    <scope>NUCLEOTIDE SEQUENCE [LARGE SCALE GENOMIC DNA]</scope>
    <source>
        <strain evidence="3 4">HBC54</strain>
    </source>
</reference>
<evidence type="ECO:0000256" key="2">
    <source>
        <dbReference type="ARBA" id="ARBA00022525"/>
    </source>
</evidence>
<sequence>MVRARHTIRSVILDSGPVVQAALVEPGTDFRLPAGVPDLTVTDAPATGLRAVLFGNALNNTITGSLADETISGLAGNDTIVGNGGRDVLRGGSGNDVLVAGDGNDRLVGGTGNDTMVGGLGNDVLIGGDGNDVLAGGGGSDRLIGGAGDDDFSASGRAKVTGGEGADHFHNGTAGGWRFIYTSAGDSTLSAPDVFDNFKAWTEADPKHFDVIDLSRVDADATTAGQQHFSLVNGPTGTAGDLWIIRGGIDGDAGIRFFSWIYGDVDGDGAADIYINVPTIISDNNLIL</sequence>
<dbReference type="PRINTS" id="PR00313">
    <property type="entry name" value="CABNDNGRPT"/>
</dbReference>
<dbReference type="Gene3D" id="2.150.10.10">
    <property type="entry name" value="Serralysin-like metalloprotease, C-terminal"/>
    <property type="match status" value="2"/>
</dbReference>
<comment type="caution">
    <text evidence="3">The sequence shown here is derived from an EMBL/GenBank/DDBJ whole genome shotgun (WGS) entry which is preliminary data.</text>
</comment>
<gene>
    <name evidence="3" type="ORF">POM99_16220</name>
</gene>
<proteinExistence type="predicted"/>
<dbReference type="InterPro" id="IPR011049">
    <property type="entry name" value="Serralysin-like_metalloprot_C"/>
</dbReference>
<evidence type="ECO:0000256" key="1">
    <source>
        <dbReference type="ARBA" id="ARBA00004613"/>
    </source>
</evidence>
<keyword evidence="2" id="KW-0964">Secreted</keyword>
<dbReference type="PROSITE" id="PS00330">
    <property type="entry name" value="HEMOLYSIN_CALCIUM"/>
    <property type="match status" value="2"/>
</dbReference>
<organism evidence="3 4">
    <name type="scientific">Novosphingobium cyanobacteriorum</name>
    <dbReference type="NCBI Taxonomy" id="3024215"/>
    <lineage>
        <taxon>Bacteria</taxon>
        <taxon>Pseudomonadati</taxon>
        <taxon>Pseudomonadota</taxon>
        <taxon>Alphaproteobacteria</taxon>
        <taxon>Sphingomonadales</taxon>
        <taxon>Sphingomonadaceae</taxon>
        <taxon>Novosphingobium</taxon>
    </lineage>
</organism>
<keyword evidence="4" id="KW-1185">Reference proteome</keyword>
<name>A0ABT6CLT0_9SPHN</name>
<dbReference type="EMBL" id="JAROCY010000016">
    <property type="protein sequence ID" value="MDF8334756.1"/>
    <property type="molecule type" value="Genomic_DNA"/>
</dbReference>
<evidence type="ECO:0000313" key="4">
    <source>
        <dbReference type="Proteomes" id="UP001222770"/>
    </source>
</evidence>
<protein>
    <submittedName>
        <fullName evidence="3">Calcium-binding protein</fullName>
    </submittedName>
</protein>
<dbReference type="PANTHER" id="PTHR38340:SF1">
    <property type="entry name" value="S-LAYER PROTEIN"/>
    <property type="match status" value="1"/>
</dbReference>
<evidence type="ECO:0000313" key="3">
    <source>
        <dbReference type="EMBL" id="MDF8334756.1"/>
    </source>
</evidence>
<dbReference type="SUPFAM" id="SSF51120">
    <property type="entry name" value="beta-Roll"/>
    <property type="match status" value="2"/>
</dbReference>